<feature type="compositionally biased region" description="Low complexity" evidence="1">
    <location>
        <begin position="271"/>
        <end position="316"/>
    </location>
</feature>
<evidence type="ECO:0000256" key="2">
    <source>
        <dbReference type="SAM" id="Phobius"/>
    </source>
</evidence>
<dbReference type="EMBL" id="JBBWUH010000003">
    <property type="protein sequence ID" value="KAK8174210.1"/>
    <property type="molecule type" value="Genomic_DNA"/>
</dbReference>
<feature type="transmembrane region" description="Helical" evidence="2">
    <location>
        <begin position="419"/>
        <end position="444"/>
    </location>
</feature>
<feature type="compositionally biased region" description="Low complexity" evidence="1">
    <location>
        <begin position="323"/>
        <end position="341"/>
    </location>
</feature>
<feature type="compositionally biased region" description="Low complexity" evidence="1">
    <location>
        <begin position="253"/>
        <end position="263"/>
    </location>
</feature>
<evidence type="ECO:0000313" key="4">
    <source>
        <dbReference type="Proteomes" id="UP001456524"/>
    </source>
</evidence>
<feature type="compositionally biased region" description="Polar residues" evidence="1">
    <location>
        <begin position="237"/>
        <end position="250"/>
    </location>
</feature>
<dbReference type="PRINTS" id="PR01217">
    <property type="entry name" value="PRICHEXTENSN"/>
</dbReference>
<evidence type="ECO:0000256" key="1">
    <source>
        <dbReference type="SAM" id="MobiDB-lite"/>
    </source>
</evidence>
<protein>
    <submittedName>
        <fullName evidence="3">Uncharacterized protein</fullName>
    </submittedName>
</protein>
<feature type="compositionally biased region" description="Low complexity" evidence="1">
    <location>
        <begin position="349"/>
        <end position="415"/>
    </location>
</feature>
<sequence>MFPPVVKNMTRASAALYSTPDDRRRIILNPVVLIRVSCSTCSATTTSLAIQKDGESRPGQNWWLTVHSSLLNSVPTAVVSSPENKQIFPEFPLSTTTGTEGERTRILEQVPGEKTQEPGPFASASRLPVSKAIGSPPAPEATSVDMATPGALNALSVLLSALSSVTVSYQTYYTESPTAVSGLATATTTVTVSEFPTSVVNSIISSALGSAPLSPLPASPSVSVAVNTAITSPTLTATQTPLVPESTSPLVISPPSSNLLPTTVLPPPATSAPRTTTAAAPPSTTAPILPPTTSELTTPPTLLPSSPTLPNTSALPTTPPVIPTTTTPPLTPSSTTPSPTSSSPPPTTPIISSTSSTFSTTTSASSSISSSSFLTSPTSSTMTTFSSSTTSSSSESSSEAATSTTSKSPSETRAPPVPVAGAAGLAFPSLLLWCGVAVAAAVAVRV</sequence>
<organism evidence="3 4">
    <name type="scientific">Phyllosticta citrichinensis</name>
    <dbReference type="NCBI Taxonomy" id="1130410"/>
    <lineage>
        <taxon>Eukaryota</taxon>
        <taxon>Fungi</taxon>
        <taxon>Dikarya</taxon>
        <taxon>Ascomycota</taxon>
        <taxon>Pezizomycotina</taxon>
        <taxon>Dothideomycetes</taxon>
        <taxon>Dothideomycetes incertae sedis</taxon>
        <taxon>Botryosphaeriales</taxon>
        <taxon>Phyllostictaceae</taxon>
        <taxon>Phyllosticta</taxon>
    </lineage>
</organism>
<keyword evidence="4" id="KW-1185">Reference proteome</keyword>
<dbReference type="Proteomes" id="UP001456524">
    <property type="component" value="Unassembled WGS sequence"/>
</dbReference>
<feature type="region of interest" description="Disordered" evidence="1">
    <location>
        <begin position="237"/>
        <end position="415"/>
    </location>
</feature>
<name>A0ABR1Y0X5_9PEZI</name>
<keyword evidence="2" id="KW-0472">Membrane</keyword>
<accession>A0ABR1Y0X5</accession>
<keyword evidence="2" id="KW-0812">Transmembrane</keyword>
<keyword evidence="2" id="KW-1133">Transmembrane helix</keyword>
<evidence type="ECO:0000313" key="3">
    <source>
        <dbReference type="EMBL" id="KAK8174210.1"/>
    </source>
</evidence>
<proteinExistence type="predicted"/>
<comment type="caution">
    <text evidence="3">The sequence shown here is derived from an EMBL/GenBank/DDBJ whole genome shotgun (WGS) entry which is preliminary data.</text>
</comment>
<reference evidence="3 4" key="1">
    <citation type="journal article" date="2022" name="G3 (Bethesda)">
        <title>Enemy or ally: a genomic approach to elucidate the lifestyle of Phyllosticta citrichinaensis.</title>
        <authorList>
            <person name="Buijs V.A."/>
            <person name="Groenewald J.Z."/>
            <person name="Haridas S."/>
            <person name="LaButti K.M."/>
            <person name="Lipzen A."/>
            <person name="Martin F.M."/>
            <person name="Barry K."/>
            <person name="Grigoriev I.V."/>
            <person name="Crous P.W."/>
            <person name="Seidl M.F."/>
        </authorList>
    </citation>
    <scope>NUCLEOTIDE SEQUENCE [LARGE SCALE GENOMIC DNA]</scope>
    <source>
        <strain evidence="3 4">CBS 129764</strain>
    </source>
</reference>
<gene>
    <name evidence="3" type="ORF">IWX90DRAFT_166586</name>
</gene>